<dbReference type="RefSeq" id="WP_146977553.1">
    <property type="nucleotide sequence ID" value="NZ_VOSL01000148.1"/>
</dbReference>
<feature type="compositionally biased region" description="Polar residues" evidence="1">
    <location>
        <begin position="308"/>
        <end position="324"/>
    </location>
</feature>
<organism evidence="2 3">
    <name type="scientific">Lujinxingia vulgaris</name>
    <dbReference type="NCBI Taxonomy" id="2600176"/>
    <lineage>
        <taxon>Bacteria</taxon>
        <taxon>Deltaproteobacteria</taxon>
        <taxon>Bradymonadales</taxon>
        <taxon>Lujinxingiaceae</taxon>
        <taxon>Lujinxingia</taxon>
    </lineage>
</organism>
<evidence type="ECO:0000313" key="3">
    <source>
        <dbReference type="Proteomes" id="UP000321046"/>
    </source>
</evidence>
<gene>
    <name evidence="2" type="ORF">FRC96_21205</name>
</gene>
<sequence>MPKHRLLISYAFVILAITVVSVGGSQEAGAMEPPYCPFDILGGTTLGEGVMADEGEPLTLYVHGYPDELWQADPENYPDTLIATHATGERTVSLSRISALPLDNQEGIATYGADEGLLDTGRWDLSYEDEPVGQFNAYPPPIDRLVLPFSTPQAYVQDSESARDYLDRNQRARATLQVILPVPGEWKAWHADLHDGALVAVRLGVDAPPSTSVDYTTNTGFTLTSSGEIEVFSPELSCWPGRNANWIDGGTLHGLIWPVGTDPEAVSVRFELDLAELQRDFDAIYGDDFADTGGGGNDAGNREDDASESINRPTGQSRGCGSTGNATPEHLALSLLMLLGTMCVVKRRSTSK</sequence>
<reference evidence="2 3" key="1">
    <citation type="submission" date="2019-08" db="EMBL/GenBank/DDBJ databases">
        <title>Bradymonadales sp. TMQ2.</title>
        <authorList>
            <person name="Liang Q."/>
        </authorList>
    </citation>
    <scope>NUCLEOTIDE SEQUENCE [LARGE SCALE GENOMIC DNA]</scope>
    <source>
        <strain evidence="2 3">TMQ2</strain>
    </source>
</reference>
<evidence type="ECO:0000313" key="2">
    <source>
        <dbReference type="EMBL" id="TXD31380.1"/>
    </source>
</evidence>
<protein>
    <submittedName>
        <fullName evidence="2">Uncharacterized protein</fullName>
    </submittedName>
</protein>
<feature type="region of interest" description="Disordered" evidence="1">
    <location>
        <begin position="292"/>
        <end position="324"/>
    </location>
</feature>
<dbReference type="Proteomes" id="UP000321046">
    <property type="component" value="Unassembled WGS sequence"/>
</dbReference>
<evidence type="ECO:0000256" key="1">
    <source>
        <dbReference type="SAM" id="MobiDB-lite"/>
    </source>
</evidence>
<name>A0A5C6X306_9DELT</name>
<dbReference type="EMBL" id="VOSL01000148">
    <property type="protein sequence ID" value="TXD31380.1"/>
    <property type="molecule type" value="Genomic_DNA"/>
</dbReference>
<proteinExistence type="predicted"/>
<accession>A0A5C6X306</accession>
<comment type="caution">
    <text evidence="2">The sequence shown here is derived from an EMBL/GenBank/DDBJ whole genome shotgun (WGS) entry which is preliminary data.</text>
</comment>
<dbReference type="AlphaFoldDB" id="A0A5C6X306"/>